<keyword evidence="1" id="KW-0732">Signal</keyword>
<dbReference type="PANTHER" id="PTHR35567:SF1">
    <property type="entry name" value="CONSERVED FUNGAL PROTEIN (AFU_ORTHOLOGUE AFUA_1G14230)"/>
    <property type="match status" value="1"/>
</dbReference>
<name>A0A6J4TF16_9BACT</name>
<proteinExistence type="predicted"/>
<evidence type="ECO:0008006" key="3">
    <source>
        <dbReference type="Google" id="ProtNLM"/>
    </source>
</evidence>
<sequence>MIRLPVALAFLAFLAAVTVLAGLTGSATTQGTPAAEELPANLSPPPGSVLLFELGARGVQIYACEAKPDDASVFAWTFKAPEADLLNARGEGVGQHFAGPTWQGNDGSAVVGAVLERANAPDPGAIPWLLLAAKEHAGGGVFATVTHVQRLDTVGGAAPAEGCDQGRAGEEVRVPYEATYAFFYPAAPTEP</sequence>
<accession>A0A6J4TF16</accession>
<dbReference type="AlphaFoldDB" id="A0A6J4TF16"/>
<gene>
    <name evidence="2" type="ORF">AVDCRST_MAG73-173</name>
</gene>
<organism evidence="2">
    <name type="scientific">uncultured Thermomicrobiales bacterium</name>
    <dbReference type="NCBI Taxonomy" id="1645740"/>
    <lineage>
        <taxon>Bacteria</taxon>
        <taxon>Pseudomonadati</taxon>
        <taxon>Thermomicrobiota</taxon>
        <taxon>Thermomicrobia</taxon>
        <taxon>Thermomicrobiales</taxon>
        <taxon>environmental samples</taxon>
    </lineage>
</organism>
<dbReference type="InterPro" id="IPR021851">
    <property type="entry name" value="DUF3455"/>
</dbReference>
<feature type="chain" id="PRO_5027105603" description="DUF3455 domain-containing protein" evidence="1">
    <location>
        <begin position="22"/>
        <end position="191"/>
    </location>
</feature>
<reference evidence="2" key="1">
    <citation type="submission" date="2020-02" db="EMBL/GenBank/DDBJ databases">
        <authorList>
            <person name="Meier V. D."/>
        </authorList>
    </citation>
    <scope>NUCLEOTIDE SEQUENCE</scope>
    <source>
        <strain evidence="2">AVDCRST_MAG73</strain>
    </source>
</reference>
<evidence type="ECO:0000313" key="2">
    <source>
        <dbReference type="EMBL" id="CAA9521006.1"/>
    </source>
</evidence>
<dbReference type="PANTHER" id="PTHR35567">
    <property type="entry name" value="MALATE DEHYDROGENASE (AFU_ORTHOLOGUE AFUA_2G13800)"/>
    <property type="match status" value="1"/>
</dbReference>
<evidence type="ECO:0000256" key="1">
    <source>
        <dbReference type="SAM" id="SignalP"/>
    </source>
</evidence>
<protein>
    <recommendedName>
        <fullName evidence="3">DUF3455 domain-containing protein</fullName>
    </recommendedName>
</protein>
<feature type="signal peptide" evidence="1">
    <location>
        <begin position="1"/>
        <end position="21"/>
    </location>
</feature>
<dbReference type="EMBL" id="CADCWE010000012">
    <property type="protein sequence ID" value="CAA9521006.1"/>
    <property type="molecule type" value="Genomic_DNA"/>
</dbReference>
<dbReference type="Pfam" id="PF11937">
    <property type="entry name" value="DUF3455"/>
    <property type="match status" value="1"/>
</dbReference>